<dbReference type="EMBL" id="JAPJDO010000001">
    <property type="protein sequence ID" value="MCX2935128.1"/>
    <property type="molecule type" value="Genomic_DNA"/>
</dbReference>
<keyword evidence="2" id="KW-1185">Reference proteome</keyword>
<dbReference type="Gene3D" id="3.30.310.50">
    <property type="entry name" value="Alpha-D-phosphohexomutase, C-terminal domain"/>
    <property type="match status" value="1"/>
</dbReference>
<protein>
    <submittedName>
        <fullName evidence="1">DUF2218 domain-containing protein</fullName>
    </submittedName>
</protein>
<dbReference type="Pfam" id="PF09981">
    <property type="entry name" value="DUF2218"/>
    <property type="match status" value="1"/>
</dbReference>
<gene>
    <name evidence="1" type="ORF">ORI27_00300</name>
</gene>
<proteinExistence type="predicted"/>
<name>A0ABT3S7I5_9MYCO</name>
<reference evidence="1 2" key="1">
    <citation type="submission" date="2022-11" db="EMBL/GenBank/DDBJ databases">
        <title>Mycobacterium sp. nov.</title>
        <authorList>
            <person name="Papic B."/>
            <person name="Spicic S."/>
            <person name="Duvnjak S."/>
        </authorList>
    </citation>
    <scope>NUCLEOTIDE SEQUENCE [LARGE SCALE GENOMIC DNA]</scope>
    <source>
        <strain evidence="1 2">CVI_P4</strain>
    </source>
</reference>
<dbReference type="Proteomes" id="UP001300745">
    <property type="component" value="Unassembled WGS sequence"/>
</dbReference>
<accession>A0ABT3S7I5</accession>
<evidence type="ECO:0000313" key="2">
    <source>
        <dbReference type="Proteomes" id="UP001300745"/>
    </source>
</evidence>
<organism evidence="1 2">
    <name type="scientific">Mycobacterium pinniadriaticum</name>
    <dbReference type="NCBI Taxonomy" id="2994102"/>
    <lineage>
        <taxon>Bacteria</taxon>
        <taxon>Bacillati</taxon>
        <taxon>Actinomycetota</taxon>
        <taxon>Actinomycetes</taxon>
        <taxon>Mycobacteriales</taxon>
        <taxon>Mycobacteriaceae</taxon>
        <taxon>Mycobacterium</taxon>
    </lineage>
</organism>
<evidence type="ECO:0000313" key="1">
    <source>
        <dbReference type="EMBL" id="MCX2935128.1"/>
    </source>
</evidence>
<dbReference type="InterPro" id="IPR014543">
    <property type="entry name" value="UCP028291"/>
</dbReference>
<comment type="caution">
    <text evidence="1">The sequence shown here is derived from an EMBL/GenBank/DDBJ whole genome shotgun (WGS) entry which is preliminary data.</text>
</comment>
<dbReference type="RefSeq" id="WP_265994782.1">
    <property type="nucleotide sequence ID" value="NZ_JAPJDN010000001.1"/>
</dbReference>
<sequence>MSTEVPTVDATVRTDRTARYGKQLVSHLGRRNGGEWSADAGSGWIDLGAGRATVTAGDGVLDLHLRAPADELARLQDVIASHLTRFGERDELSVEWIAGQR</sequence>